<dbReference type="EMBL" id="SELW01000645">
    <property type="protein sequence ID" value="TID16224.1"/>
    <property type="molecule type" value="Genomic_DNA"/>
</dbReference>
<comment type="subunit">
    <text evidence="7">Associated with the spliceosome.</text>
</comment>
<evidence type="ECO:0000313" key="11">
    <source>
        <dbReference type="Proteomes" id="UP000307173"/>
    </source>
</evidence>
<dbReference type="AlphaFoldDB" id="A0A4T0WX10"/>
<organism evidence="10 11">
    <name type="scientific">Pichia inconspicua</name>
    <dbReference type="NCBI Taxonomy" id="52247"/>
    <lineage>
        <taxon>Eukaryota</taxon>
        <taxon>Fungi</taxon>
        <taxon>Dikarya</taxon>
        <taxon>Ascomycota</taxon>
        <taxon>Saccharomycotina</taxon>
        <taxon>Pichiomycetes</taxon>
        <taxon>Pichiales</taxon>
        <taxon>Pichiaceae</taxon>
        <taxon>Pichia</taxon>
    </lineage>
</organism>
<evidence type="ECO:0000259" key="9">
    <source>
        <dbReference type="Pfam" id="PF11708"/>
    </source>
</evidence>
<evidence type="ECO:0000256" key="1">
    <source>
        <dbReference type="ARBA" id="ARBA00004123"/>
    </source>
</evidence>
<evidence type="ECO:0000313" key="10">
    <source>
        <dbReference type="EMBL" id="TID16224.1"/>
    </source>
</evidence>
<evidence type="ECO:0000256" key="8">
    <source>
        <dbReference type="SAM" id="MobiDB-lite"/>
    </source>
</evidence>
<dbReference type="PANTHER" id="PTHR12942:SF2">
    <property type="entry name" value="PRE-MRNA-SPLICING FACTOR SLU7"/>
    <property type="match status" value="1"/>
</dbReference>
<dbReference type="Proteomes" id="UP000307173">
    <property type="component" value="Unassembled WGS sequence"/>
</dbReference>
<reference evidence="10 11" key="1">
    <citation type="journal article" date="2019" name="Front. Genet.">
        <title>Whole-Genome Sequencing of the Opportunistic Yeast Pathogen Candida inconspicua Uncovers Its Hybrid Origin.</title>
        <authorList>
            <person name="Mixao V."/>
            <person name="Hansen A.P."/>
            <person name="Saus E."/>
            <person name="Boekhout T."/>
            <person name="Lass-Florl C."/>
            <person name="Gabaldon T."/>
        </authorList>
    </citation>
    <scope>NUCLEOTIDE SEQUENCE [LARGE SCALE GENOMIC DNA]</scope>
    <source>
        <strain evidence="10 11">CBS 180</strain>
    </source>
</reference>
<comment type="caution">
    <text evidence="10">The sequence shown here is derived from an EMBL/GenBank/DDBJ whole genome shotgun (WGS) entry which is preliminary data.</text>
</comment>
<dbReference type="GO" id="GO:0005681">
    <property type="term" value="C:spliceosomal complex"/>
    <property type="evidence" value="ECO:0007669"/>
    <property type="project" value="UniProtKB-UniRule"/>
</dbReference>
<dbReference type="PANTHER" id="PTHR12942">
    <property type="entry name" value="STEP II SPLICING FACTOR SLU7"/>
    <property type="match status" value="1"/>
</dbReference>
<dbReference type="Pfam" id="PF11708">
    <property type="entry name" value="Slu7"/>
    <property type="match status" value="1"/>
</dbReference>
<evidence type="ECO:0000256" key="6">
    <source>
        <dbReference type="ARBA" id="ARBA00023242"/>
    </source>
</evidence>
<comment type="similarity">
    <text evidence="2 7">Belongs to the SLU7 family.</text>
</comment>
<feature type="region of interest" description="Disordered" evidence="8">
    <location>
        <begin position="287"/>
        <end position="308"/>
    </location>
</feature>
<name>A0A4T0WX10_9ASCO</name>
<proteinExistence type="inferred from homology"/>
<evidence type="ECO:0000256" key="7">
    <source>
        <dbReference type="RuleBase" id="RU367071"/>
    </source>
</evidence>
<protein>
    <recommendedName>
        <fullName evidence="7">Pre-mRNA-splicing factor SLU7</fullName>
    </recommendedName>
</protein>
<evidence type="ECO:0000256" key="3">
    <source>
        <dbReference type="ARBA" id="ARBA00022664"/>
    </source>
</evidence>
<accession>A0A4T0WX10</accession>
<keyword evidence="4 7" id="KW-0747">Spliceosome</keyword>
<keyword evidence="11" id="KW-1185">Reference proteome</keyword>
<dbReference type="GO" id="GO:0030628">
    <property type="term" value="F:pre-mRNA 3'-splice site binding"/>
    <property type="evidence" value="ECO:0007669"/>
    <property type="project" value="UniProtKB-UniRule"/>
</dbReference>
<dbReference type="InterPro" id="IPR021715">
    <property type="entry name" value="Slu7_dom"/>
</dbReference>
<keyword evidence="5 7" id="KW-0508">mRNA splicing</keyword>
<comment type="subcellular location">
    <subcellularLocation>
        <location evidence="1 7">Nucleus</location>
    </subcellularLocation>
</comment>
<comment type="function">
    <text evidence="7">Involved in pre-mRNA splicing.</text>
</comment>
<gene>
    <name evidence="10" type="ORF">CANINC_004222</name>
</gene>
<keyword evidence="6 7" id="KW-0539">Nucleus</keyword>
<evidence type="ECO:0000256" key="4">
    <source>
        <dbReference type="ARBA" id="ARBA00022728"/>
    </source>
</evidence>
<dbReference type="OrthoDB" id="249612at2759"/>
<feature type="domain" description="Pre-mRNA-splicing factor SLU7" evidence="9">
    <location>
        <begin position="209"/>
        <end position="307"/>
    </location>
</feature>
<evidence type="ECO:0000256" key="5">
    <source>
        <dbReference type="ARBA" id="ARBA00023187"/>
    </source>
</evidence>
<keyword evidence="3 7" id="KW-0507">mRNA processing</keyword>
<sequence length="308" mass="35922">MSNKQPSNKKTYVDSETGRKVNDYIPSFISNKPWYFNENDKTLQVDKNARKRKSNDEMFKEIADKSSDRLKHQRINDKPFTNTPTPGKGIQDILEEVQDSTTSVPPARKIWLRKGLCENCGGKHKKVDCLEKPHTEKFKSKQNTVSKVVFTKKDTEDWDVKRDRWRDVDIDEEYGGIVSNLKKKENSIIKNPLEIQEKDGNIVSRDISDKPRYLEVIKTGEELRYNPKSRVYKDLKEGYLNERGQFIPYLTGEAAEFEQLKKFARTKNESKIIPIVSPTTTMLKLKEKKKSDELRSSQIAKKLHDRYT</sequence>
<evidence type="ECO:0000256" key="2">
    <source>
        <dbReference type="ARBA" id="ARBA00007203"/>
    </source>
</evidence>
<dbReference type="STRING" id="52247.A0A4T0WX10"/>
<dbReference type="InterPro" id="IPR039974">
    <property type="entry name" value="Splicing_factor_SLU7"/>
</dbReference>
<dbReference type="GO" id="GO:0000398">
    <property type="term" value="P:mRNA splicing, via spliceosome"/>
    <property type="evidence" value="ECO:0007669"/>
    <property type="project" value="UniProtKB-UniRule"/>
</dbReference>